<evidence type="ECO:0000313" key="1">
    <source>
        <dbReference type="EMBL" id="KAF7357318.1"/>
    </source>
</evidence>
<name>A0A8H6YAB0_9AGAR</name>
<reference evidence="1" key="1">
    <citation type="submission" date="2020-05" db="EMBL/GenBank/DDBJ databases">
        <title>Mycena genomes resolve the evolution of fungal bioluminescence.</title>
        <authorList>
            <person name="Tsai I.J."/>
        </authorList>
    </citation>
    <scope>NUCLEOTIDE SEQUENCE</scope>
    <source>
        <strain evidence="1">160909Yilan</strain>
    </source>
</reference>
<dbReference type="Proteomes" id="UP000623467">
    <property type="component" value="Unassembled WGS sequence"/>
</dbReference>
<proteinExistence type="predicted"/>
<protein>
    <submittedName>
        <fullName evidence="1">Uncharacterized protein</fullName>
    </submittedName>
</protein>
<gene>
    <name evidence="1" type="ORF">MSAN_01327400</name>
</gene>
<evidence type="ECO:0000313" key="2">
    <source>
        <dbReference type="Proteomes" id="UP000623467"/>
    </source>
</evidence>
<accession>A0A8H6YAB0</accession>
<dbReference type="AlphaFoldDB" id="A0A8H6YAB0"/>
<dbReference type="EMBL" id="JACAZH010000010">
    <property type="protein sequence ID" value="KAF7357318.1"/>
    <property type="molecule type" value="Genomic_DNA"/>
</dbReference>
<comment type="caution">
    <text evidence="1">The sequence shown here is derived from an EMBL/GenBank/DDBJ whole genome shotgun (WGS) entry which is preliminary data.</text>
</comment>
<keyword evidence="2" id="KW-1185">Reference proteome</keyword>
<dbReference type="OrthoDB" id="3687641at2759"/>
<sequence>MTSLHNAISILLVTSLALNALTVWRILRTPPIAFDVPFASEMPLPVEHAVLHFNFAKHYNITDDAEWATLLPANNGRIKLGVAQEEFDVGLFSDLACLENIRRAFLLLRDGAREPVPEAEACLGQMRQSIMCNAGASERRVRCRRQVRPSGVRRPCRPSVP</sequence>
<organism evidence="1 2">
    <name type="scientific">Mycena sanguinolenta</name>
    <dbReference type="NCBI Taxonomy" id="230812"/>
    <lineage>
        <taxon>Eukaryota</taxon>
        <taxon>Fungi</taxon>
        <taxon>Dikarya</taxon>
        <taxon>Basidiomycota</taxon>
        <taxon>Agaricomycotina</taxon>
        <taxon>Agaricomycetes</taxon>
        <taxon>Agaricomycetidae</taxon>
        <taxon>Agaricales</taxon>
        <taxon>Marasmiineae</taxon>
        <taxon>Mycenaceae</taxon>
        <taxon>Mycena</taxon>
    </lineage>
</organism>